<protein>
    <recommendedName>
        <fullName evidence="3">BTB domain-containing protein</fullName>
    </recommendedName>
</protein>
<keyword evidence="2" id="KW-1185">Reference proteome</keyword>
<evidence type="ECO:0000313" key="1">
    <source>
        <dbReference type="EMBL" id="KAF2710709.1"/>
    </source>
</evidence>
<dbReference type="EMBL" id="MU005768">
    <property type="protein sequence ID" value="KAF2710709.1"/>
    <property type="molecule type" value="Genomic_DNA"/>
</dbReference>
<accession>A0A6G1KCS9</accession>
<proteinExistence type="predicted"/>
<reference evidence="1" key="1">
    <citation type="journal article" date="2020" name="Stud. Mycol.">
        <title>101 Dothideomycetes genomes: a test case for predicting lifestyles and emergence of pathogens.</title>
        <authorList>
            <person name="Haridas S."/>
            <person name="Albert R."/>
            <person name="Binder M."/>
            <person name="Bloem J."/>
            <person name="Labutti K."/>
            <person name="Salamov A."/>
            <person name="Andreopoulos B."/>
            <person name="Baker S."/>
            <person name="Barry K."/>
            <person name="Bills G."/>
            <person name="Bluhm B."/>
            <person name="Cannon C."/>
            <person name="Castanera R."/>
            <person name="Culley D."/>
            <person name="Daum C."/>
            <person name="Ezra D."/>
            <person name="Gonzalez J."/>
            <person name="Henrissat B."/>
            <person name="Kuo A."/>
            <person name="Liang C."/>
            <person name="Lipzen A."/>
            <person name="Lutzoni F."/>
            <person name="Magnuson J."/>
            <person name="Mondo S."/>
            <person name="Nolan M."/>
            <person name="Ohm R."/>
            <person name="Pangilinan J."/>
            <person name="Park H.-J."/>
            <person name="Ramirez L."/>
            <person name="Alfaro M."/>
            <person name="Sun H."/>
            <person name="Tritt A."/>
            <person name="Yoshinaga Y."/>
            <person name="Zwiers L.-H."/>
            <person name="Turgeon B."/>
            <person name="Goodwin S."/>
            <person name="Spatafora J."/>
            <person name="Crous P."/>
            <person name="Grigoriev I."/>
        </authorList>
    </citation>
    <scope>NUCLEOTIDE SEQUENCE</scope>
    <source>
        <strain evidence="1">CBS 279.74</strain>
    </source>
</reference>
<dbReference type="OrthoDB" id="3792655at2759"/>
<sequence length="371" mass="42282">MSETPAWAEVMGSLSNTTGNSSLEPHPKDFAVSCGKDMYITNKDELVGQSDYFAIVCNVGKAITDRKIKLHPKRQREVRALMHFFKHSEYIGPISNPGVSTPTSACEESCNQAAGEENGFTVEIRSNDQAVIHCFPEFEDNCLIDGDMAVKICRIITTHALFQVSRPTPRSSPSAAQKLCACITKFKLTPPPSQKNNEHGFQFIEFSYYRCQLDLLPRPIQLELYLFFWHIRMRDTGLSSNAVFHATMFDTAVKYLVPEMKAPIAHAFRHGVTPWINTALCSDTSFLRAVQIIWAPRFPVGDSQHDELADAMIKVMAENWGWMQHDDDVRMLMMNHEYEYLYYGVVHTARMRRKKWEQKLWDPSLSSGELS</sequence>
<name>A0A6G1KCS9_9PLEO</name>
<evidence type="ECO:0008006" key="3">
    <source>
        <dbReference type="Google" id="ProtNLM"/>
    </source>
</evidence>
<gene>
    <name evidence="1" type="ORF">K504DRAFT_500654</name>
</gene>
<organism evidence="1 2">
    <name type="scientific">Pleomassaria siparia CBS 279.74</name>
    <dbReference type="NCBI Taxonomy" id="1314801"/>
    <lineage>
        <taxon>Eukaryota</taxon>
        <taxon>Fungi</taxon>
        <taxon>Dikarya</taxon>
        <taxon>Ascomycota</taxon>
        <taxon>Pezizomycotina</taxon>
        <taxon>Dothideomycetes</taxon>
        <taxon>Pleosporomycetidae</taxon>
        <taxon>Pleosporales</taxon>
        <taxon>Pleomassariaceae</taxon>
        <taxon>Pleomassaria</taxon>
    </lineage>
</organism>
<dbReference type="AlphaFoldDB" id="A0A6G1KCS9"/>
<dbReference type="Proteomes" id="UP000799428">
    <property type="component" value="Unassembled WGS sequence"/>
</dbReference>
<evidence type="ECO:0000313" key="2">
    <source>
        <dbReference type="Proteomes" id="UP000799428"/>
    </source>
</evidence>